<dbReference type="InterPro" id="IPR001752">
    <property type="entry name" value="Kinesin_motor_dom"/>
</dbReference>
<dbReference type="GO" id="GO:0008017">
    <property type="term" value="F:microtubule binding"/>
    <property type="evidence" value="ECO:0007669"/>
    <property type="project" value="InterPro"/>
</dbReference>
<dbReference type="Pfam" id="PF00225">
    <property type="entry name" value="Kinesin"/>
    <property type="match status" value="1"/>
</dbReference>
<evidence type="ECO:0000313" key="4">
    <source>
        <dbReference type="EMBL" id="CAD7233559.1"/>
    </source>
</evidence>
<keyword evidence="3" id="KW-0505">Motor protein</keyword>
<comment type="similarity">
    <text evidence="3">Belongs to the TRAFAC class myosin-kinesin ATPase superfamily. Kinesin family.</text>
</comment>
<dbReference type="AlphaFoldDB" id="A0A7R8WKQ6"/>
<dbReference type="GO" id="GO:0003777">
    <property type="term" value="F:microtubule motor activity"/>
    <property type="evidence" value="ECO:0007669"/>
    <property type="project" value="InterPro"/>
</dbReference>
<reference evidence="4" key="1">
    <citation type="submission" date="2020-11" db="EMBL/GenBank/DDBJ databases">
        <authorList>
            <person name="Tran Van P."/>
        </authorList>
    </citation>
    <scope>NUCLEOTIDE SEQUENCE</scope>
</reference>
<gene>
    <name evidence="4" type="ORF">CTOB1V02_LOCUS11380</name>
</gene>
<dbReference type="SMART" id="SM00129">
    <property type="entry name" value="KISc"/>
    <property type="match status" value="1"/>
</dbReference>
<keyword evidence="1 3" id="KW-0547">Nucleotide-binding</keyword>
<proteinExistence type="inferred from homology"/>
<feature type="binding site" evidence="3">
    <location>
        <begin position="104"/>
        <end position="111"/>
    </location>
    <ligand>
        <name>ATP</name>
        <dbReference type="ChEBI" id="CHEBI:30616"/>
    </ligand>
</feature>
<evidence type="ECO:0000256" key="3">
    <source>
        <dbReference type="PROSITE-ProRule" id="PRU00283"/>
    </source>
</evidence>
<dbReference type="InterPro" id="IPR027417">
    <property type="entry name" value="P-loop_NTPase"/>
</dbReference>
<dbReference type="EMBL" id="OB666513">
    <property type="protein sequence ID" value="CAD7233559.1"/>
    <property type="molecule type" value="Genomic_DNA"/>
</dbReference>
<sequence>MTATEKPGGDNIKVAVRLRPLNKREKQLGGGSVISIKGNTAAIQSPPDYHKKIHKSFTFDFCFDSSTSPDSPDFSGQSDVFEAVGRDLVESALEGYNGCLFAYGQTGSGKSYTMMGTDAALGLIPRLSACLFERIQEIANEDDGTSFSVEVSYIEIYNEKVHDLLDPQGASSSLRVREHAVLGPYVDGLTQLVVGSYAVSGRMR</sequence>
<dbReference type="PROSITE" id="PS50067">
    <property type="entry name" value="KINESIN_MOTOR_2"/>
    <property type="match status" value="1"/>
</dbReference>
<dbReference type="Gene3D" id="3.40.850.10">
    <property type="entry name" value="Kinesin motor domain"/>
    <property type="match status" value="1"/>
</dbReference>
<protein>
    <submittedName>
        <fullName evidence="4">Uncharacterized protein</fullName>
    </submittedName>
</protein>
<feature type="non-terminal residue" evidence="4">
    <location>
        <position position="204"/>
    </location>
</feature>
<organism evidence="4">
    <name type="scientific">Cyprideis torosa</name>
    <dbReference type="NCBI Taxonomy" id="163714"/>
    <lineage>
        <taxon>Eukaryota</taxon>
        <taxon>Metazoa</taxon>
        <taxon>Ecdysozoa</taxon>
        <taxon>Arthropoda</taxon>
        <taxon>Crustacea</taxon>
        <taxon>Oligostraca</taxon>
        <taxon>Ostracoda</taxon>
        <taxon>Podocopa</taxon>
        <taxon>Podocopida</taxon>
        <taxon>Cytherocopina</taxon>
        <taxon>Cytheroidea</taxon>
        <taxon>Cytherideidae</taxon>
        <taxon>Cyprideis</taxon>
    </lineage>
</organism>
<keyword evidence="2 3" id="KW-0067">ATP-binding</keyword>
<dbReference type="GO" id="GO:0005524">
    <property type="term" value="F:ATP binding"/>
    <property type="evidence" value="ECO:0007669"/>
    <property type="project" value="UniProtKB-UniRule"/>
</dbReference>
<evidence type="ECO:0000256" key="1">
    <source>
        <dbReference type="ARBA" id="ARBA00022741"/>
    </source>
</evidence>
<dbReference type="PANTHER" id="PTHR47117">
    <property type="entry name" value="STAR-RELATED LIPID TRANSFER PROTEIN 9"/>
    <property type="match status" value="1"/>
</dbReference>
<dbReference type="InterPro" id="IPR036961">
    <property type="entry name" value="Kinesin_motor_dom_sf"/>
</dbReference>
<dbReference type="SUPFAM" id="SSF52540">
    <property type="entry name" value="P-loop containing nucleoside triphosphate hydrolases"/>
    <property type="match status" value="1"/>
</dbReference>
<name>A0A7R8WKQ6_9CRUS</name>
<accession>A0A7R8WKQ6</accession>
<evidence type="ECO:0000256" key="2">
    <source>
        <dbReference type="ARBA" id="ARBA00022840"/>
    </source>
</evidence>
<dbReference type="OrthoDB" id="3176171at2759"/>
<dbReference type="GO" id="GO:0007018">
    <property type="term" value="P:microtubule-based movement"/>
    <property type="evidence" value="ECO:0007669"/>
    <property type="project" value="InterPro"/>
</dbReference>